<dbReference type="InterPro" id="IPR038619">
    <property type="entry name" value="MraZ_sf"/>
</dbReference>
<protein>
    <submittedName>
        <fullName evidence="1">Division/cell wall cluster transcriptional repressor MraZ</fullName>
    </submittedName>
</protein>
<reference evidence="1 2" key="1">
    <citation type="submission" date="2018-07" db="EMBL/GenBank/DDBJ databases">
        <title>Erythrobacter nanhaiensis sp. nov., a novel member of the genus Erythrobacter isolated from the South China Sea.</title>
        <authorList>
            <person name="Chen X."/>
            <person name="Liu J."/>
        </authorList>
    </citation>
    <scope>NUCLEOTIDE SEQUENCE [LARGE SCALE GENOMIC DNA]</scope>
    <source>
        <strain evidence="1 2">S-5</strain>
    </source>
</reference>
<dbReference type="InterPro" id="IPR035642">
    <property type="entry name" value="MraZ_N"/>
</dbReference>
<dbReference type="RefSeq" id="WP_115491799.1">
    <property type="nucleotide sequence ID" value="NZ_JACHWW010000001.1"/>
</dbReference>
<organism evidence="1 2">
    <name type="scientific">Alteriqipengyuania lutimaris</name>
    <dbReference type="NCBI Taxonomy" id="1538146"/>
    <lineage>
        <taxon>Bacteria</taxon>
        <taxon>Pseudomonadati</taxon>
        <taxon>Pseudomonadota</taxon>
        <taxon>Alphaproteobacteria</taxon>
        <taxon>Sphingomonadales</taxon>
        <taxon>Erythrobacteraceae</taxon>
        <taxon>Alteriqipengyuania</taxon>
    </lineage>
</organism>
<sequence>MSEAFQGYSGQAFSLRSEKGRFTLPPAFRNAVKLSTEDRRLCLTKHDKWDCLVGFGTKRVEDFEAILDREEESAFKFGRDFDRDTRAIQLNSFETMPFDDSGRFIMPEFLRDIGEIDDALFFQGGGRFFTLWNPAKLYEMGPEMAMPKAACRALEKDAREKGKKK</sequence>
<dbReference type="InterPro" id="IPR037914">
    <property type="entry name" value="SpoVT-AbrB_sf"/>
</dbReference>
<keyword evidence="2" id="KW-1185">Reference proteome</keyword>
<evidence type="ECO:0000313" key="1">
    <source>
        <dbReference type="EMBL" id="RDS77577.1"/>
    </source>
</evidence>
<accession>A0A395LMF6</accession>
<dbReference type="CDD" id="cd16320">
    <property type="entry name" value="MraZ_N"/>
    <property type="match status" value="1"/>
</dbReference>
<dbReference type="CDD" id="cd16321">
    <property type="entry name" value="MraZ_C"/>
    <property type="match status" value="1"/>
</dbReference>
<dbReference type="AlphaFoldDB" id="A0A395LMF6"/>
<dbReference type="OrthoDB" id="9807753at2"/>
<comment type="caution">
    <text evidence="1">The sequence shown here is derived from an EMBL/GenBank/DDBJ whole genome shotgun (WGS) entry which is preliminary data.</text>
</comment>
<proteinExistence type="predicted"/>
<dbReference type="Gene3D" id="3.40.1550.20">
    <property type="entry name" value="Transcriptional regulator MraZ domain"/>
    <property type="match status" value="1"/>
</dbReference>
<evidence type="ECO:0000313" key="2">
    <source>
        <dbReference type="Proteomes" id="UP000254101"/>
    </source>
</evidence>
<dbReference type="SUPFAM" id="SSF89447">
    <property type="entry name" value="AbrB/MazE/MraZ-like"/>
    <property type="match status" value="1"/>
</dbReference>
<dbReference type="Proteomes" id="UP000254101">
    <property type="component" value="Unassembled WGS sequence"/>
</dbReference>
<gene>
    <name evidence="1" type="ORF">DL238_08145</name>
</gene>
<name>A0A395LMF6_9SPHN</name>
<dbReference type="InterPro" id="IPR035644">
    <property type="entry name" value="MraZ_C"/>
</dbReference>
<dbReference type="EMBL" id="QRBB01000001">
    <property type="protein sequence ID" value="RDS77577.1"/>
    <property type="molecule type" value="Genomic_DNA"/>
</dbReference>